<dbReference type="Pfam" id="PF06961">
    <property type="entry name" value="DUF1294"/>
    <property type="match status" value="1"/>
</dbReference>
<feature type="transmembrane region" description="Helical" evidence="1">
    <location>
        <begin position="30"/>
        <end position="51"/>
    </location>
</feature>
<comment type="caution">
    <text evidence="2">The sequence shown here is derived from an EMBL/GenBank/DDBJ whole genome shotgun (WGS) entry which is preliminary data.</text>
</comment>
<keyword evidence="3" id="KW-1185">Reference proteome</keyword>
<name>A0ABS6WA07_9BIFI</name>
<feature type="transmembrane region" description="Helical" evidence="1">
    <location>
        <begin position="102"/>
        <end position="123"/>
    </location>
</feature>
<protein>
    <submittedName>
        <fullName evidence="2">DUF1294 domain-containing protein</fullName>
    </submittedName>
</protein>
<evidence type="ECO:0000313" key="3">
    <source>
        <dbReference type="Proteomes" id="UP000812844"/>
    </source>
</evidence>
<proteinExistence type="predicted"/>
<keyword evidence="1" id="KW-0812">Transmembrane</keyword>
<dbReference type="Proteomes" id="UP000812844">
    <property type="component" value="Unassembled WGS sequence"/>
</dbReference>
<gene>
    <name evidence="2" type="ORF">KIH73_08235</name>
</gene>
<dbReference type="RefSeq" id="WP_219082393.1">
    <property type="nucleotide sequence ID" value="NZ_JAHBBD010000019.1"/>
</dbReference>
<reference evidence="2 3" key="1">
    <citation type="submission" date="2021-05" db="EMBL/GenBank/DDBJ databases">
        <title>Phylogenetic classification of ten novel species belonging to the genus Bifidobacterium comprising B. colchicus sp. nov., B. abeli sp. nov., B. bicoloris sp. nov., B. guerezis sp. nov., B. rosaliae sp. nov., B. santillanensis sp. nov., B. argentati sp. nov., B. amazzoni sp. nov., B. pluviali sp. nov., and B. pinnaculum sp. nov.</title>
        <authorList>
            <person name="Lugli G.A."/>
            <person name="Ruiz Garcia L."/>
            <person name="Margolles A."/>
            <person name="Ventura M."/>
        </authorList>
    </citation>
    <scope>NUCLEOTIDE SEQUENCE [LARGE SCALE GENOMIC DNA]</scope>
    <source>
        <strain evidence="2 3">6T3</strain>
    </source>
</reference>
<evidence type="ECO:0000256" key="1">
    <source>
        <dbReference type="SAM" id="Phobius"/>
    </source>
</evidence>
<evidence type="ECO:0000313" key="2">
    <source>
        <dbReference type="EMBL" id="MBW3083350.1"/>
    </source>
</evidence>
<sequence length="124" mass="13127">MKVFPSISLHAGAVAPLAEAGPLSAVIAPIGGAVLIPLVVYLIAINVATFAAFVRDKWLARHHRWRIRESTLLLLSLAGGALGGLIAMRAVRHKTTVRRFTIGLPCMVVLHIVLLVGLLLGGVL</sequence>
<keyword evidence="1" id="KW-0472">Membrane</keyword>
<dbReference type="EMBL" id="JAHBBD010000019">
    <property type="protein sequence ID" value="MBW3083350.1"/>
    <property type="molecule type" value="Genomic_DNA"/>
</dbReference>
<accession>A0ABS6WA07</accession>
<dbReference type="InterPro" id="IPR010718">
    <property type="entry name" value="DUF1294"/>
</dbReference>
<feature type="transmembrane region" description="Helical" evidence="1">
    <location>
        <begin position="72"/>
        <end position="90"/>
    </location>
</feature>
<organism evidence="2 3">
    <name type="scientific">Bifidobacterium phasiani</name>
    <dbReference type="NCBI Taxonomy" id="2834431"/>
    <lineage>
        <taxon>Bacteria</taxon>
        <taxon>Bacillati</taxon>
        <taxon>Actinomycetota</taxon>
        <taxon>Actinomycetes</taxon>
        <taxon>Bifidobacteriales</taxon>
        <taxon>Bifidobacteriaceae</taxon>
        <taxon>Bifidobacterium</taxon>
    </lineage>
</organism>
<keyword evidence="1" id="KW-1133">Transmembrane helix</keyword>